<feature type="domain" description="Glycosyl hydrolase family 13 catalytic" evidence="18">
    <location>
        <begin position="119"/>
        <end position="465"/>
    </location>
</feature>
<evidence type="ECO:0000256" key="9">
    <source>
        <dbReference type="ARBA" id="ARBA00023295"/>
    </source>
</evidence>
<feature type="site" description="Transition state stabilizer" evidence="17">
    <location>
        <position position="396"/>
    </location>
</feature>
<dbReference type="Gene3D" id="2.60.40.10">
    <property type="entry name" value="Immunoglobulins"/>
    <property type="match status" value="1"/>
</dbReference>
<dbReference type="Gene3D" id="3.20.20.80">
    <property type="entry name" value="Glycosidases"/>
    <property type="match status" value="1"/>
</dbReference>
<dbReference type="CDD" id="cd11325">
    <property type="entry name" value="AmyAc_GTHase"/>
    <property type="match status" value="1"/>
</dbReference>
<dbReference type="STRING" id="1641165.XM38_01230"/>
<dbReference type="SUPFAM" id="SSF81296">
    <property type="entry name" value="E set domains"/>
    <property type="match status" value="1"/>
</dbReference>
<dbReference type="InterPro" id="IPR013783">
    <property type="entry name" value="Ig-like_fold"/>
</dbReference>
<evidence type="ECO:0000256" key="5">
    <source>
        <dbReference type="ARBA" id="ARBA00015938"/>
    </source>
</evidence>
<evidence type="ECO:0000313" key="19">
    <source>
        <dbReference type="EMBL" id="ASC74021.1"/>
    </source>
</evidence>
<dbReference type="Pfam" id="PF02922">
    <property type="entry name" value="CBM_48"/>
    <property type="match status" value="1"/>
</dbReference>
<evidence type="ECO:0000256" key="4">
    <source>
        <dbReference type="ARBA" id="ARBA00012268"/>
    </source>
</evidence>
<keyword evidence="6" id="KW-0963">Cytoplasm</keyword>
<keyword evidence="7 14" id="KW-0378">Hydrolase</keyword>
<evidence type="ECO:0000256" key="14">
    <source>
        <dbReference type="PIRNR" id="PIRNR006337"/>
    </source>
</evidence>
<dbReference type="InterPro" id="IPR006047">
    <property type="entry name" value="GH13_cat_dom"/>
</dbReference>
<evidence type="ECO:0000256" key="2">
    <source>
        <dbReference type="ARBA" id="ARBA00005199"/>
    </source>
</evidence>
<evidence type="ECO:0000313" key="20">
    <source>
        <dbReference type="Proteomes" id="UP000191901"/>
    </source>
</evidence>
<dbReference type="EC" id="3.2.1.141" evidence="4 13"/>
<feature type="active site" description="Nucleophile" evidence="15">
    <location>
        <position position="265"/>
    </location>
</feature>
<dbReference type="PANTHER" id="PTHR43651">
    <property type="entry name" value="1,4-ALPHA-GLUCAN-BRANCHING ENZYME"/>
    <property type="match status" value="1"/>
</dbReference>
<dbReference type="EMBL" id="CP021983">
    <property type="protein sequence ID" value="ASC74021.1"/>
    <property type="molecule type" value="Genomic_DNA"/>
</dbReference>
<dbReference type="NCBIfam" id="TIGR02402">
    <property type="entry name" value="trehalose_TreZ"/>
    <property type="match status" value="1"/>
</dbReference>
<protein>
    <recommendedName>
        <fullName evidence="5 13">Malto-oligosyltrehalose trehalohydrolase</fullName>
        <shortName evidence="14">MTHase</shortName>
        <ecNumber evidence="4 13">3.2.1.141</ecNumber>
    </recommendedName>
    <alternativeName>
        <fullName evidence="11 14">4-alpha-D-((1-&gt;4)-alpha-D-glucano)trehalose trehalohydrolase</fullName>
    </alternativeName>
    <alternativeName>
        <fullName evidence="10 14">Maltooligosyl trehalose trehalohydrolase</fullName>
    </alternativeName>
</protein>
<dbReference type="GO" id="GO:0005992">
    <property type="term" value="P:trehalose biosynthetic process"/>
    <property type="evidence" value="ECO:0007669"/>
    <property type="project" value="UniProtKB-UniRule"/>
</dbReference>
<evidence type="ECO:0000256" key="7">
    <source>
        <dbReference type="ARBA" id="ARBA00022801"/>
    </source>
</evidence>
<accession>A0A1Z3HUM5</accession>
<organism evidence="19 20">
    <name type="scientific">Halomicronema hongdechloris C2206</name>
    <dbReference type="NCBI Taxonomy" id="1641165"/>
    <lineage>
        <taxon>Bacteria</taxon>
        <taxon>Bacillati</taxon>
        <taxon>Cyanobacteriota</taxon>
        <taxon>Cyanophyceae</taxon>
        <taxon>Nodosilineales</taxon>
        <taxon>Nodosilineaceae</taxon>
        <taxon>Halomicronema</taxon>
    </lineage>
</organism>
<gene>
    <name evidence="19" type="ORF">XM38_049950</name>
</gene>
<dbReference type="InterPro" id="IPR012768">
    <property type="entry name" value="Trehalose_TreZ"/>
</dbReference>
<dbReference type="InterPro" id="IPR044901">
    <property type="entry name" value="Trehalose_TreZ_E-set_sf"/>
</dbReference>
<dbReference type="PANTHER" id="PTHR43651:SF11">
    <property type="entry name" value="MALTO-OLIGOSYLTREHALOSE TREHALOHYDROLASE"/>
    <property type="match status" value="1"/>
</dbReference>
<dbReference type="Proteomes" id="UP000191901">
    <property type="component" value="Chromosome"/>
</dbReference>
<dbReference type="InterPro" id="IPR017853">
    <property type="entry name" value="GH"/>
</dbReference>
<evidence type="ECO:0000259" key="18">
    <source>
        <dbReference type="SMART" id="SM00642"/>
    </source>
</evidence>
<comment type="subcellular location">
    <subcellularLocation>
        <location evidence="1 15">Cytoplasm</location>
    </subcellularLocation>
</comment>
<dbReference type="GO" id="GO:0033942">
    <property type="term" value="F:4-alpha-D-(1-&gt;4)-alpha-D-glucanotrehalose trehalohydrolase activity"/>
    <property type="evidence" value="ECO:0007669"/>
    <property type="project" value="UniProtKB-EC"/>
</dbReference>
<dbReference type="AlphaFoldDB" id="A0A1Z3HUM5"/>
<keyword evidence="9 14" id="KW-0326">Glycosidase</keyword>
<evidence type="ECO:0000256" key="12">
    <source>
        <dbReference type="ARBA" id="ARBA00034013"/>
    </source>
</evidence>
<dbReference type="InterPro" id="IPR004193">
    <property type="entry name" value="Glyco_hydro_13_N"/>
</dbReference>
<keyword evidence="20" id="KW-1185">Reference proteome</keyword>
<evidence type="ECO:0000256" key="10">
    <source>
        <dbReference type="ARBA" id="ARBA00032057"/>
    </source>
</evidence>
<evidence type="ECO:0000256" key="15">
    <source>
        <dbReference type="PIRSR" id="PIRSR006337-1"/>
    </source>
</evidence>
<dbReference type="InterPro" id="IPR014756">
    <property type="entry name" value="Ig_E-set"/>
</dbReference>
<dbReference type="CDD" id="cd02853">
    <property type="entry name" value="E_set_MTHase_like_N"/>
    <property type="match status" value="1"/>
</dbReference>
<evidence type="ECO:0000256" key="11">
    <source>
        <dbReference type="ARBA" id="ARBA00033284"/>
    </source>
</evidence>
<reference evidence="19 20" key="1">
    <citation type="journal article" date="2016" name="Biochim. Biophys. Acta">
        <title>Characterization of red-shifted phycobilisomes isolated from the chlorophyll f-containing cyanobacterium Halomicronema hongdechloris.</title>
        <authorList>
            <person name="Li Y."/>
            <person name="Lin Y."/>
            <person name="Garvey C.J."/>
            <person name="Birch D."/>
            <person name="Corkery R.W."/>
            <person name="Loughlin P.C."/>
            <person name="Scheer H."/>
            <person name="Willows R.D."/>
            <person name="Chen M."/>
        </authorList>
    </citation>
    <scope>NUCLEOTIDE SEQUENCE [LARGE SCALE GENOMIC DNA]</scope>
    <source>
        <strain evidence="19 20">C2206</strain>
    </source>
</reference>
<dbReference type="PIRSF" id="PIRSF006337">
    <property type="entry name" value="Trehalose_TreZ"/>
    <property type="match status" value="1"/>
</dbReference>
<dbReference type="Gene3D" id="1.10.10.760">
    <property type="entry name" value="E-set domains of sugar-utilizing enzymes"/>
    <property type="match status" value="1"/>
</dbReference>
<evidence type="ECO:0000256" key="17">
    <source>
        <dbReference type="PIRSR" id="PIRSR006337-3"/>
    </source>
</evidence>
<feature type="binding site" evidence="16">
    <location>
        <begin position="263"/>
        <end position="268"/>
    </location>
    <ligand>
        <name>substrate</name>
    </ligand>
</feature>
<sequence>MDAIANMTLGAQYLGDHRCHFTLWAPQRQQVSVEILAPQPRQLPLEPTAGGYWQGVADQIPPGSTYQFRLDNEITRPDPASHHQPQGVHGPSVVVDHGAFAWADREWTGVPLADYVIYELHVGTFTPEGCFDAIIPRLAELKELGITALELMPVAQFPGDRNWGYDGVYPFAVQHSYGGPEGLKRLVDACHQQGLAVVLDVVYNHFGPEGNYTADFGPYFTDTYRTPWGAAINFDGPHSPGVRQFVVDNIRHWFCHYHIDALRLDAIHAIYDFGAKHILAELQQATQALSQERGRPYYLIAESDLNDVRVIHPPQRGGYGLAAQWSDDFHHCLHTLLTGEQSGYYQDFGQAEQLAKALQAGFVYDWAYSRHRRRYHGSDASDCPPQQFVVCAQNHDQVGNRMLGERLSTLVGFEALKLAAATTVLSPYIPLMFMGEEYGETAPFLYFVSHGDADLIEAVRQGRQREFEAFHLQGQPPDAASPKTVQQSTLNWQQRHHDHHGVLWRFYRQLLQLRSHHPILRQRERHTLTANASNDPPLVQVYRHDKGQQLLWLLNFAPAAASHDIVQDGIWSKCLDSADEQWLGPGATAPPTLAGPTACPLPAHSCVLYEHNT</sequence>
<dbReference type="UniPathway" id="UPA00299"/>
<feature type="binding site" evidence="16">
    <location>
        <begin position="395"/>
        <end position="400"/>
    </location>
    <ligand>
        <name>substrate</name>
    </ligand>
</feature>
<comment type="similarity">
    <text evidence="3 14">Belongs to the glycosyl hydrolase 13 family.</text>
</comment>
<feature type="active site" description="Proton donor" evidence="15">
    <location>
        <position position="302"/>
    </location>
</feature>
<evidence type="ECO:0000256" key="6">
    <source>
        <dbReference type="ARBA" id="ARBA00022490"/>
    </source>
</evidence>
<dbReference type="KEGG" id="hhg:XM38_049950"/>
<keyword evidence="8" id="KW-0119">Carbohydrate metabolism</keyword>
<proteinExistence type="inferred from homology"/>
<evidence type="ECO:0000256" key="3">
    <source>
        <dbReference type="ARBA" id="ARBA00008061"/>
    </source>
</evidence>
<dbReference type="SUPFAM" id="SSF51445">
    <property type="entry name" value="(Trans)glycosidases"/>
    <property type="match status" value="1"/>
</dbReference>
<dbReference type="GO" id="GO:0005737">
    <property type="term" value="C:cytoplasm"/>
    <property type="evidence" value="ECO:0007669"/>
    <property type="project" value="UniProtKB-SubCell"/>
</dbReference>
<dbReference type="SMART" id="SM00642">
    <property type="entry name" value="Aamy"/>
    <property type="match status" value="1"/>
</dbReference>
<comment type="pathway">
    <text evidence="2 14">Glycan biosynthesis; trehalose biosynthesis.</text>
</comment>
<evidence type="ECO:0000256" key="13">
    <source>
        <dbReference type="NCBIfam" id="TIGR02402"/>
    </source>
</evidence>
<evidence type="ECO:0000256" key="16">
    <source>
        <dbReference type="PIRSR" id="PIRSR006337-2"/>
    </source>
</evidence>
<dbReference type="Pfam" id="PF00128">
    <property type="entry name" value="Alpha-amylase"/>
    <property type="match status" value="1"/>
</dbReference>
<evidence type="ECO:0000256" key="1">
    <source>
        <dbReference type="ARBA" id="ARBA00004496"/>
    </source>
</evidence>
<evidence type="ECO:0000256" key="8">
    <source>
        <dbReference type="ARBA" id="ARBA00023277"/>
    </source>
</evidence>
<feature type="binding site" evidence="16">
    <location>
        <begin position="327"/>
        <end position="331"/>
    </location>
    <ligand>
        <name>substrate</name>
    </ligand>
</feature>
<comment type="catalytic activity">
    <reaction evidence="12 14">
        <text>hydrolysis of (1-&gt;4)-alpha-D-glucosidic linkage in 4-alpha-D-[(1-&gt;4)-alpha-D-glucanosyl]n trehalose to yield trehalose and (1-&gt;4)-alpha-D-glucan.</text>
        <dbReference type="EC" id="3.2.1.141"/>
    </reaction>
</comment>
<name>A0A1Z3HUM5_9CYAN</name>